<reference evidence="1 2" key="1">
    <citation type="submission" date="2020-09" db="EMBL/GenBank/DDBJ databases">
        <title>Paenibacillus sp. strain PR3 16S rRNA gene Genome sequencing and assembly.</title>
        <authorList>
            <person name="Kim J."/>
        </authorList>
    </citation>
    <scope>NUCLEOTIDE SEQUENCE [LARGE SCALE GENOMIC DNA]</scope>
    <source>
        <strain evidence="1 2">PR3</strain>
    </source>
</reference>
<proteinExistence type="predicted"/>
<organism evidence="1 2">
    <name type="scientific">Paenibacillus terricola</name>
    <dbReference type="NCBI Taxonomy" id="2763503"/>
    <lineage>
        <taxon>Bacteria</taxon>
        <taxon>Bacillati</taxon>
        <taxon>Bacillota</taxon>
        <taxon>Bacilli</taxon>
        <taxon>Bacillales</taxon>
        <taxon>Paenibacillaceae</taxon>
        <taxon>Paenibacillus</taxon>
    </lineage>
</organism>
<dbReference type="RefSeq" id="WP_224754032.1">
    <property type="nucleotide sequence ID" value="NZ_JACXZA010000008.1"/>
</dbReference>
<dbReference type="EMBL" id="JACXZA010000008">
    <property type="protein sequence ID" value="MBD3922313.1"/>
    <property type="molecule type" value="Genomic_DNA"/>
</dbReference>
<gene>
    <name evidence="1" type="ORF">H8B09_26395</name>
</gene>
<keyword evidence="2" id="KW-1185">Reference proteome</keyword>
<comment type="caution">
    <text evidence="1">The sequence shown here is derived from an EMBL/GenBank/DDBJ whole genome shotgun (WGS) entry which is preliminary data.</text>
</comment>
<evidence type="ECO:0000313" key="2">
    <source>
        <dbReference type="Proteomes" id="UP000609346"/>
    </source>
</evidence>
<accession>A0ABR8N2B9</accession>
<evidence type="ECO:0000313" key="1">
    <source>
        <dbReference type="EMBL" id="MBD3922313.1"/>
    </source>
</evidence>
<name>A0ABR8N2B9_9BACL</name>
<dbReference type="Proteomes" id="UP000609346">
    <property type="component" value="Unassembled WGS sequence"/>
</dbReference>
<sequence length="179" mass="20837">MTLITMKQTEFDSMSDERLSWVCVEPMLVSIRAKDAATKTQVIGSLNLSQQALCMFRVFYDHARSSAGEMYAWVAYMLQTPGYWIGVTKGLSYFGDDQMVQLLEDTRQVIEEHERKSEVESEFHPFRDLEQNPELANIAAQLYIRFQEIEQDSIKRISSFIRLNPQHFVQIEDEVVKEV</sequence>
<protein>
    <submittedName>
        <fullName evidence="1">Uncharacterized protein</fullName>
    </submittedName>
</protein>